<name>A0ABR7QZX9_9GAMM</name>
<evidence type="ECO:0000313" key="2">
    <source>
        <dbReference type="Proteomes" id="UP000651208"/>
    </source>
</evidence>
<keyword evidence="2" id="KW-1185">Reference proteome</keyword>
<sequence>MGIDLNKIEIIFNLIIDKLKKDGIHKISLDDDFYWNIPSDLLYDPYNKPNQFDMGQLSEDYDFLLNSIEKDIIINGDLRKLSYLLRYIADKLDQ</sequence>
<comment type="caution">
    <text evidence="1">The sequence shown here is derived from an EMBL/GenBank/DDBJ whole genome shotgun (WGS) entry which is preliminary data.</text>
</comment>
<gene>
    <name evidence="1" type="ORF">FcAc13_10765</name>
</gene>
<accession>A0ABR7QZX9</accession>
<protein>
    <submittedName>
        <fullName evidence="1">Uncharacterized protein</fullName>
    </submittedName>
</protein>
<dbReference type="RefSeq" id="WP_065633440.1">
    <property type="nucleotide sequence ID" value="NZ_JABURY010000020.1"/>
</dbReference>
<dbReference type="EMBL" id="JABURY010000020">
    <property type="protein sequence ID" value="MBC9131782.1"/>
    <property type="molecule type" value="Genomic_DNA"/>
</dbReference>
<evidence type="ECO:0000313" key="1">
    <source>
        <dbReference type="EMBL" id="MBC9131782.1"/>
    </source>
</evidence>
<dbReference type="Proteomes" id="UP000651208">
    <property type="component" value="Unassembled WGS sequence"/>
</dbReference>
<proteinExistence type="predicted"/>
<reference evidence="1 2" key="1">
    <citation type="submission" date="2020-06" db="EMBL/GenBank/DDBJ databases">
        <title>Frischella cerana isolated from Apis cerana gut homogenate.</title>
        <authorList>
            <person name="Wolter L.A."/>
            <person name="Suenami S."/>
            <person name="Miyazaki R."/>
        </authorList>
    </citation>
    <scope>NUCLEOTIDE SEQUENCE [LARGE SCALE GENOMIC DNA]</scope>
    <source>
        <strain evidence="1 2">Ac13</strain>
    </source>
</reference>
<organism evidence="1 2">
    <name type="scientific">Frischella japonica</name>
    <dbReference type="NCBI Taxonomy" id="2741544"/>
    <lineage>
        <taxon>Bacteria</taxon>
        <taxon>Pseudomonadati</taxon>
        <taxon>Pseudomonadota</taxon>
        <taxon>Gammaproteobacteria</taxon>
        <taxon>Orbales</taxon>
        <taxon>Orbaceae</taxon>
        <taxon>Frischella</taxon>
    </lineage>
</organism>